<evidence type="ECO:0000313" key="2">
    <source>
        <dbReference type="EMBL" id="CZQ24446.1"/>
    </source>
</evidence>
<dbReference type="SUPFAM" id="SSF53756">
    <property type="entry name" value="UDP-Glycosyltransferase/glycogen phosphorylase"/>
    <property type="match status" value="1"/>
</dbReference>
<feature type="domain" description="Glycosyl transferase family 1" evidence="1">
    <location>
        <begin position="194"/>
        <end position="312"/>
    </location>
</feature>
<dbReference type="Gene3D" id="3.40.50.11010">
    <property type="match status" value="1"/>
</dbReference>
<reference evidence="2" key="1">
    <citation type="submission" date="2016-02" db="EMBL/GenBank/DDBJ databases">
        <authorList>
            <person name="Wen L."/>
            <person name="He K."/>
            <person name="Yang H."/>
        </authorList>
    </citation>
    <scope>NUCLEOTIDE SEQUENCE</scope>
    <source>
        <strain evidence="2">QMP</strain>
    </source>
</reference>
<dbReference type="InterPro" id="IPR001296">
    <property type="entry name" value="Glyco_trans_1"/>
</dbReference>
<organism evidence="2">
    <name type="scientific">Klebsiella pneumoniae</name>
    <dbReference type="NCBI Taxonomy" id="573"/>
    <lineage>
        <taxon>Bacteria</taxon>
        <taxon>Pseudomonadati</taxon>
        <taxon>Pseudomonadota</taxon>
        <taxon>Gammaproteobacteria</taxon>
        <taxon>Enterobacterales</taxon>
        <taxon>Enterobacteriaceae</taxon>
        <taxon>Klebsiella/Raoultella group</taxon>
        <taxon>Klebsiella</taxon>
        <taxon>Klebsiella pneumoniae complex</taxon>
    </lineage>
</organism>
<dbReference type="RefSeq" id="WP_074422016.1">
    <property type="nucleotide sequence ID" value="NZ_CAAHBY010000001.1"/>
</dbReference>
<gene>
    <name evidence="2" type="primary">wcuO</name>
</gene>
<dbReference type="EMBL" id="LT174555">
    <property type="protein sequence ID" value="CZQ24446.1"/>
    <property type="molecule type" value="Genomic_DNA"/>
</dbReference>
<dbReference type="Gene3D" id="3.40.50.2000">
    <property type="entry name" value="Glycogen Phosphorylase B"/>
    <property type="match status" value="1"/>
</dbReference>
<name>A0A193SD52_KLEPN</name>
<sequence length="362" mass="41590">MKKILILSHTRAFSDFKIGSHHYANKLADLGFQVSYSGVPETIFHKLLKKEIRGPYKLDANVKNTQLRTLFPITLPSSIFTETLNCRLLPFYKGNSKILDEYYDVIICDYPYFYPLIKHLKYFSLIYRPTDDYLAMGGDKVRAYESRICIEATKIVPTSEVVSNVIINRYSISKNRIETITNGFDADKFFIKNNSKDRKGAVYIGSLDDRFDFDALKILAQKNKQEIFDIFGPINKSAQQRVDELKSFNNIKFHGSVNYDDTNNVLNNYKVGLLLLKNDPSNKGRSPMKLWEYIACGLNVLYSNIDNIAHVKNTYQYSNGSDISVVFNKAIDTPCSILDTHDSLKINSWEHKVKLLTAFFPE</sequence>
<dbReference type="AlphaFoldDB" id="A0A193SD52"/>
<dbReference type="Pfam" id="PF00534">
    <property type="entry name" value="Glycos_transf_1"/>
    <property type="match status" value="1"/>
</dbReference>
<accession>A0A193SD52</accession>
<evidence type="ECO:0000259" key="1">
    <source>
        <dbReference type="Pfam" id="PF00534"/>
    </source>
</evidence>
<keyword evidence="2" id="KW-0808">Transferase</keyword>
<dbReference type="GO" id="GO:0016757">
    <property type="term" value="F:glycosyltransferase activity"/>
    <property type="evidence" value="ECO:0007669"/>
    <property type="project" value="InterPro"/>
</dbReference>
<reference evidence="2" key="2">
    <citation type="submission" date="2016-06" db="EMBL/GenBank/DDBJ databases">
        <title>Towards a vaccine: An investigation of Klebsiella pneumoniae surface antigens.</title>
        <authorList>
            <person name="Follador R."/>
            <person name="Heinz E."/>
            <person name="Wyres K.L."/>
            <person name="Ellington M.J."/>
            <person name="Kowarik M."/>
            <person name="Holt K.E."/>
            <person name="Thomson N.R."/>
        </authorList>
    </citation>
    <scope>NUCLEOTIDE SEQUENCE</scope>
    <source>
        <strain evidence="2">QMP</strain>
    </source>
</reference>
<proteinExistence type="predicted"/>
<protein>
    <submittedName>
        <fullName evidence="2">Glycosyl transferases group 1</fullName>
    </submittedName>
</protein>